<evidence type="ECO:0000313" key="4">
    <source>
        <dbReference type="Proteomes" id="UP001595476"/>
    </source>
</evidence>
<dbReference type="Pfam" id="PF09839">
    <property type="entry name" value="DUF2066"/>
    <property type="match status" value="1"/>
</dbReference>
<comment type="caution">
    <text evidence="3">The sequence shown here is derived from an EMBL/GenBank/DDBJ whole genome shotgun (WGS) entry which is preliminary data.</text>
</comment>
<evidence type="ECO:0000313" key="3">
    <source>
        <dbReference type="EMBL" id="MFC3150099.1"/>
    </source>
</evidence>
<sequence length="441" mass="49681">MYKIYKVFLVFLCAFCASFSTVFAQDLGSQAVIRKVVSQQQSEFKVAVRSAFVEYLTMMSGNSAVSELPQVAQLMAQPDKFLLEFRYEPLAESDLEIVSEFEQSKQAKWRLRLRFDHKAVESALFNAGAPIWPMPRPDLMVWVAYESQDGLRRVLTSNEVTPEKYKSSLTYQARGRGINLKFPVYDDEDRELLSTSALWGLFQEEIKQASLAYQLKNSLAARIFPSSEETWQFDAVMNMPNASVPYQGTAESEAQALSLVLNNAMNIMAEHYALQVDPNDQREVLLDVASVSKYDQLHYMMADLSSILMVKDVIPVSLNGNDVQLKLKILGDEQLLQVVLSNKDYLLELIKVDDQVPDVSTEPVPADNVAVGEVETESEIKSEQIVNLYYQYQSEQLHLKEQDGAEVYNASDAQFLDGESSDSEAAEEIPSEGESEFLIEG</sequence>
<keyword evidence="2" id="KW-0732">Signal</keyword>
<reference evidence="4" key="1">
    <citation type="journal article" date="2019" name="Int. J. Syst. Evol. Microbiol.">
        <title>The Global Catalogue of Microorganisms (GCM) 10K type strain sequencing project: providing services to taxonomists for standard genome sequencing and annotation.</title>
        <authorList>
            <consortium name="The Broad Institute Genomics Platform"/>
            <consortium name="The Broad Institute Genome Sequencing Center for Infectious Disease"/>
            <person name="Wu L."/>
            <person name="Ma J."/>
        </authorList>
    </citation>
    <scope>NUCLEOTIDE SEQUENCE [LARGE SCALE GENOMIC DNA]</scope>
    <source>
        <strain evidence="4">KCTC 52438</strain>
    </source>
</reference>
<dbReference type="RefSeq" id="WP_386716280.1">
    <property type="nucleotide sequence ID" value="NZ_JBHRSZ010000002.1"/>
</dbReference>
<name>A0ABV7HBS6_9GAMM</name>
<keyword evidence="4" id="KW-1185">Reference proteome</keyword>
<dbReference type="InterPro" id="IPR018642">
    <property type="entry name" value="DUF2066"/>
</dbReference>
<dbReference type="EMBL" id="JBHRSZ010000002">
    <property type="protein sequence ID" value="MFC3150099.1"/>
    <property type="molecule type" value="Genomic_DNA"/>
</dbReference>
<organism evidence="3 4">
    <name type="scientific">Litoribrevibacter euphylliae</name>
    <dbReference type="NCBI Taxonomy" id="1834034"/>
    <lineage>
        <taxon>Bacteria</taxon>
        <taxon>Pseudomonadati</taxon>
        <taxon>Pseudomonadota</taxon>
        <taxon>Gammaproteobacteria</taxon>
        <taxon>Oceanospirillales</taxon>
        <taxon>Oceanospirillaceae</taxon>
        <taxon>Litoribrevibacter</taxon>
    </lineage>
</organism>
<proteinExistence type="predicted"/>
<feature type="region of interest" description="Disordered" evidence="1">
    <location>
        <begin position="415"/>
        <end position="441"/>
    </location>
</feature>
<feature type="signal peptide" evidence="2">
    <location>
        <begin position="1"/>
        <end position="24"/>
    </location>
</feature>
<evidence type="ECO:0000256" key="2">
    <source>
        <dbReference type="SAM" id="SignalP"/>
    </source>
</evidence>
<gene>
    <name evidence="3" type="ORF">ACFOEK_03585</name>
</gene>
<feature type="chain" id="PRO_5045258592" evidence="2">
    <location>
        <begin position="25"/>
        <end position="441"/>
    </location>
</feature>
<protein>
    <submittedName>
        <fullName evidence="3">DUF2066 domain-containing protein</fullName>
    </submittedName>
</protein>
<accession>A0ABV7HBS6</accession>
<evidence type="ECO:0000256" key="1">
    <source>
        <dbReference type="SAM" id="MobiDB-lite"/>
    </source>
</evidence>
<feature type="compositionally biased region" description="Acidic residues" evidence="1">
    <location>
        <begin position="419"/>
        <end position="441"/>
    </location>
</feature>
<dbReference type="Proteomes" id="UP001595476">
    <property type="component" value="Unassembled WGS sequence"/>
</dbReference>